<comment type="subcellular location">
    <subcellularLocation>
        <location evidence="1">Nucleus</location>
    </subcellularLocation>
</comment>
<dbReference type="Gene3D" id="4.10.240.10">
    <property type="entry name" value="Zn(2)-C6 fungal-type DNA-binding domain"/>
    <property type="match status" value="1"/>
</dbReference>
<sequence length="906" mass="100827">MSARNSLGALPRRRNGKQQACEPCRKAKMACDHGLPICERCKRRNAVAKCVYLAAPMTRPSLQENGSSGKEPHSLAHILTPAPSSESQSLPNTSPNGGPGSISKQPPSTSKHISTPSSGGPFIKSGGFFGPTNFSAVFLENGENLDSDNTEIQISNDSSEGPLPTSESLQSQTFLMLARSQDQDGNPRVILGAKVLRALPDRHTCNFLLEWYYDKCHECVFHKHSVMSCSNSVWSTYGSFFKDPRKGEDLEHVSEVLCNNSKTVLEEPSGSDDYTKWLDSFCGDNLRWESLGIVYSALASATLSLPERDAFFTTQRGNRKDRKSFAVEMKDCVQACITLSNYMDLINLPMVALLTKNLILQTVISGDTSLVVWRQLGDLVSSSTALGLHRQLDHNQQVSFLPEMKKRLFTVIFNIDKGSSLLTGRPPALSYRYTRFKHPLDLSDDAIMRGGDQLVEAVSRLDPNGWNTDGEIHSSTMIRAHGLLSIVLNEILELSLGDPAECSEDRIRYLLNRLQQTYNNFPAFLHFQSADPCGKNSPDKSFWTTLCLRLQFLEHRLLLERLAHKQGVFDGQSMIDCAREMLELTVLIWVQRDRFVEYHHDFDWMLMCWGVPSSGVLCVELLKQLKHPEIAGPRLPRSEVVQNLSLLIGFLEWVRPAAGNYQLCMRMRLIIKRILDQILDPSPPTSQSVESVASQETAEFNMAGYEAHGMVGLFETAVPPPAAFDTANYGSGLVNLDWLNSVDWSRGPWIDLGGQEFGAMRWSDDHGTMSDRIYETGLEQGEDGSKLQLSTALGPALCSGINCDGKGLKFLGPNGVEDMVFCSSSTGENFYLEILLLLRLSDAKVGNALGWDLKIAYHLSSELEIRVLKPGWSSSYLPREAQEDYRFAARLLSGFTFILVLYSESE</sequence>
<dbReference type="PROSITE" id="PS50048">
    <property type="entry name" value="ZN2_CY6_FUNGAL_2"/>
    <property type="match status" value="1"/>
</dbReference>
<organism evidence="6 7">
    <name type="scientific">Cudoniella acicularis</name>
    <dbReference type="NCBI Taxonomy" id="354080"/>
    <lineage>
        <taxon>Eukaryota</taxon>
        <taxon>Fungi</taxon>
        <taxon>Dikarya</taxon>
        <taxon>Ascomycota</taxon>
        <taxon>Pezizomycotina</taxon>
        <taxon>Leotiomycetes</taxon>
        <taxon>Helotiales</taxon>
        <taxon>Tricladiaceae</taxon>
        <taxon>Cudoniella</taxon>
    </lineage>
</organism>
<dbReference type="GO" id="GO:0003677">
    <property type="term" value="F:DNA binding"/>
    <property type="evidence" value="ECO:0007669"/>
    <property type="project" value="InterPro"/>
</dbReference>
<feature type="compositionally biased region" description="Polar residues" evidence="4">
    <location>
        <begin position="82"/>
        <end position="117"/>
    </location>
</feature>
<accession>A0A8H4RTC0</accession>
<dbReference type="AlphaFoldDB" id="A0A8H4RTC0"/>
<evidence type="ECO:0000313" key="7">
    <source>
        <dbReference type="Proteomes" id="UP000566819"/>
    </source>
</evidence>
<evidence type="ECO:0000256" key="1">
    <source>
        <dbReference type="ARBA" id="ARBA00004123"/>
    </source>
</evidence>
<dbReference type="InterPro" id="IPR007219">
    <property type="entry name" value="XnlR_reg_dom"/>
</dbReference>
<feature type="region of interest" description="Disordered" evidence="4">
    <location>
        <begin position="1"/>
        <end position="23"/>
    </location>
</feature>
<evidence type="ECO:0000313" key="6">
    <source>
        <dbReference type="EMBL" id="KAF4635056.1"/>
    </source>
</evidence>
<dbReference type="GO" id="GO:0000981">
    <property type="term" value="F:DNA-binding transcription factor activity, RNA polymerase II-specific"/>
    <property type="evidence" value="ECO:0007669"/>
    <property type="project" value="InterPro"/>
</dbReference>
<dbReference type="PROSITE" id="PS00463">
    <property type="entry name" value="ZN2_CY6_FUNGAL_1"/>
    <property type="match status" value="1"/>
</dbReference>
<dbReference type="InterPro" id="IPR050613">
    <property type="entry name" value="Sec_Metabolite_Reg"/>
</dbReference>
<feature type="region of interest" description="Disordered" evidence="4">
    <location>
        <begin position="148"/>
        <end position="169"/>
    </location>
</feature>
<dbReference type="InterPro" id="IPR036864">
    <property type="entry name" value="Zn2-C6_fun-type_DNA-bd_sf"/>
</dbReference>
<dbReference type="GO" id="GO:0006351">
    <property type="term" value="P:DNA-templated transcription"/>
    <property type="evidence" value="ECO:0007669"/>
    <property type="project" value="InterPro"/>
</dbReference>
<evidence type="ECO:0000259" key="5">
    <source>
        <dbReference type="PROSITE" id="PS50048"/>
    </source>
</evidence>
<keyword evidence="3" id="KW-0539">Nucleus</keyword>
<comment type="caution">
    <text evidence="6">The sequence shown here is derived from an EMBL/GenBank/DDBJ whole genome shotgun (WGS) entry which is preliminary data.</text>
</comment>
<dbReference type="OrthoDB" id="4898680at2759"/>
<dbReference type="GO" id="GO:0008270">
    <property type="term" value="F:zinc ion binding"/>
    <property type="evidence" value="ECO:0007669"/>
    <property type="project" value="InterPro"/>
</dbReference>
<dbReference type="SMART" id="SM00066">
    <property type="entry name" value="GAL4"/>
    <property type="match status" value="1"/>
</dbReference>
<protein>
    <recommendedName>
        <fullName evidence="5">Zn(2)-C6 fungal-type domain-containing protein</fullName>
    </recommendedName>
</protein>
<feature type="region of interest" description="Disordered" evidence="4">
    <location>
        <begin position="81"/>
        <end position="117"/>
    </location>
</feature>
<dbReference type="CDD" id="cd00067">
    <property type="entry name" value="GAL4"/>
    <property type="match status" value="1"/>
</dbReference>
<dbReference type="SMART" id="SM00906">
    <property type="entry name" value="Fungal_trans"/>
    <property type="match status" value="1"/>
</dbReference>
<evidence type="ECO:0000256" key="4">
    <source>
        <dbReference type="SAM" id="MobiDB-lite"/>
    </source>
</evidence>
<dbReference type="Pfam" id="PF00172">
    <property type="entry name" value="Zn_clus"/>
    <property type="match status" value="1"/>
</dbReference>
<name>A0A8H4RTC0_9HELO</name>
<evidence type="ECO:0000256" key="2">
    <source>
        <dbReference type="ARBA" id="ARBA00022723"/>
    </source>
</evidence>
<dbReference type="SUPFAM" id="SSF57701">
    <property type="entry name" value="Zn2/Cys6 DNA-binding domain"/>
    <property type="match status" value="1"/>
</dbReference>
<dbReference type="GO" id="GO:0005634">
    <property type="term" value="C:nucleus"/>
    <property type="evidence" value="ECO:0007669"/>
    <property type="project" value="UniProtKB-SubCell"/>
</dbReference>
<evidence type="ECO:0000256" key="3">
    <source>
        <dbReference type="ARBA" id="ARBA00023242"/>
    </source>
</evidence>
<keyword evidence="7" id="KW-1185">Reference proteome</keyword>
<dbReference type="PANTHER" id="PTHR31001">
    <property type="entry name" value="UNCHARACTERIZED TRANSCRIPTIONAL REGULATORY PROTEIN"/>
    <property type="match status" value="1"/>
</dbReference>
<dbReference type="Proteomes" id="UP000566819">
    <property type="component" value="Unassembled WGS sequence"/>
</dbReference>
<dbReference type="CDD" id="cd12148">
    <property type="entry name" value="fungal_TF_MHR"/>
    <property type="match status" value="1"/>
</dbReference>
<dbReference type="EMBL" id="JAAMPI010000144">
    <property type="protein sequence ID" value="KAF4635056.1"/>
    <property type="molecule type" value="Genomic_DNA"/>
</dbReference>
<keyword evidence="2" id="KW-0479">Metal-binding</keyword>
<proteinExistence type="predicted"/>
<dbReference type="Pfam" id="PF04082">
    <property type="entry name" value="Fungal_trans"/>
    <property type="match status" value="1"/>
</dbReference>
<dbReference type="PANTHER" id="PTHR31001:SF40">
    <property type="entry name" value="ZN(II)2CYS6 TRANSCRIPTION FACTOR (EUROFUNG)"/>
    <property type="match status" value="1"/>
</dbReference>
<feature type="domain" description="Zn(2)-C6 fungal-type" evidence="5">
    <location>
        <begin position="20"/>
        <end position="52"/>
    </location>
</feature>
<gene>
    <name evidence="6" type="ORF">G7Y89_g3055</name>
</gene>
<dbReference type="InterPro" id="IPR001138">
    <property type="entry name" value="Zn2Cys6_DnaBD"/>
</dbReference>
<reference evidence="6 7" key="1">
    <citation type="submission" date="2020-03" db="EMBL/GenBank/DDBJ databases">
        <title>Draft Genome Sequence of Cudoniella acicularis.</title>
        <authorList>
            <person name="Buettner E."/>
            <person name="Kellner H."/>
        </authorList>
    </citation>
    <scope>NUCLEOTIDE SEQUENCE [LARGE SCALE GENOMIC DNA]</scope>
    <source>
        <strain evidence="6 7">DSM 108380</strain>
    </source>
</reference>
<feature type="compositionally biased region" description="Polar residues" evidence="4">
    <location>
        <begin position="150"/>
        <end position="169"/>
    </location>
</feature>